<dbReference type="Proteomes" id="UP000034881">
    <property type="component" value="Unassembled WGS sequence"/>
</dbReference>
<feature type="binding site" description="in other chain" evidence="8">
    <location>
        <position position="237"/>
    </location>
    <ligand>
        <name>IMP</name>
        <dbReference type="ChEBI" id="CHEBI:58053"/>
        <note>ligand shared between dimeric partners</note>
    </ligand>
</feature>
<comment type="catalytic activity">
    <reaction evidence="8 9">
        <text>IMP + L-aspartate + GTP = N(6)-(1,2-dicarboxyethyl)-AMP + GDP + phosphate + 2 H(+)</text>
        <dbReference type="Rhea" id="RHEA:15753"/>
        <dbReference type="ChEBI" id="CHEBI:15378"/>
        <dbReference type="ChEBI" id="CHEBI:29991"/>
        <dbReference type="ChEBI" id="CHEBI:37565"/>
        <dbReference type="ChEBI" id="CHEBI:43474"/>
        <dbReference type="ChEBI" id="CHEBI:57567"/>
        <dbReference type="ChEBI" id="CHEBI:58053"/>
        <dbReference type="ChEBI" id="CHEBI:58189"/>
        <dbReference type="EC" id="6.3.4.4"/>
    </reaction>
</comment>
<evidence type="ECO:0000256" key="4">
    <source>
        <dbReference type="ARBA" id="ARBA00022741"/>
    </source>
</evidence>
<dbReference type="GO" id="GO:0044208">
    <property type="term" value="P:'de novo' AMP biosynthetic process"/>
    <property type="evidence" value="ECO:0007669"/>
    <property type="project" value="UniProtKB-UniRule"/>
</dbReference>
<dbReference type="Gene3D" id="3.90.170.10">
    <property type="entry name" value="Adenylosuccinate Synthetase, subunit A, domain 3"/>
    <property type="match status" value="1"/>
</dbReference>
<dbReference type="FunFam" id="3.90.170.10:FF:000001">
    <property type="entry name" value="Adenylosuccinate synthetase"/>
    <property type="match status" value="1"/>
</dbReference>
<keyword evidence="2 8" id="KW-0436">Ligase</keyword>
<dbReference type="GO" id="GO:0000287">
    <property type="term" value="F:magnesium ion binding"/>
    <property type="evidence" value="ECO:0007669"/>
    <property type="project" value="UniProtKB-UniRule"/>
</dbReference>
<feature type="binding site" evidence="8">
    <location>
        <begin position="11"/>
        <end position="17"/>
    </location>
    <ligand>
        <name>GTP</name>
        <dbReference type="ChEBI" id="CHEBI:37565"/>
    </ligand>
</feature>
<dbReference type="Gene3D" id="3.40.440.10">
    <property type="entry name" value="Adenylosuccinate Synthetase, subunit A, domain 1"/>
    <property type="match status" value="1"/>
</dbReference>
<evidence type="ECO:0000256" key="9">
    <source>
        <dbReference type="RuleBase" id="RU000520"/>
    </source>
</evidence>
<dbReference type="GO" id="GO:0004019">
    <property type="term" value="F:adenylosuccinate synthase activity"/>
    <property type="evidence" value="ECO:0007669"/>
    <property type="project" value="UniProtKB-UniRule"/>
</dbReference>
<dbReference type="NCBIfam" id="NF002223">
    <property type="entry name" value="PRK01117.1"/>
    <property type="match status" value="1"/>
</dbReference>
<feature type="binding site" evidence="8">
    <location>
        <begin position="39"/>
        <end position="41"/>
    </location>
    <ligand>
        <name>GTP</name>
        <dbReference type="ChEBI" id="CHEBI:37565"/>
    </ligand>
</feature>
<comment type="subunit">
    <text evidence="1 8">Homodimer.</text>
</comment>
<feature type="binding site" evidence="8">
    <location>
        <position position="303"/>
    </location>
    <ligand>
        <name>GTP</name>
        <dbReference type="ChEBI" id="CHEBI:37565"/>
    </ligand>
</feature>
<dbReference type="GO" id="GO:0005737">
    <property type="term" value="C:cytoplasm"/>
    <property type="evidence" value="ECO:0007669"/>
    <property type="project" value="UniProtKB-SubCell"/>
</dbReference>
<dbReference type="NCBIfam" id="TIGR00184">
    <property type="entry name" value="purA"/>
    <property type="match status" value="1"/>
</dbReference>
<feature type="binding site" description="in other chain" evidence="8">
    <location>
        <begin position="37"/>
        <end position="40"/>
    </location>
    <ligand>
        <name>IMP</name>
        <dbReference type="ChEBI" id="CHEBI:58053"/>
        <note>ligand shared between dimeric partners</note>
    </ligand>
</feature>
<evidence type="ECO:0000313" key="11">
    <source>
        <dbReference type="Proteomes" id="UP000034881"/>
    </source>
</evidence>
<dbReference type="PANTHER" id="PTHR11846">
    <property type="entry name" value="ADENYLOSUCCINATE SYNTHETASE"/>
    <property type="match status" value="1"/>
</dbReference>
<feature type="binding site" description="in other chain" evidence="8">
    <location>
        <position position="128"/>
    </location>
    <ligand>
        <name>IMP</name>
        <dbReference type="ChEBI" id="CHEBI:58053"/>
        <note>ligand shared between dimeric partners</note>
    </ligand>
</feature>
<accession>A0A0G0QX13</accession>
<dbReference type="InterPro" id="IPR001114">
    <property type="entry name" value="Adenylosuccinate_synthetase"/>
</dbReference>
<evidence type="ECO:0000256" key="3">
    <source>
        <dbReference type="ARBA" id="ARBA00022723"/>
    </source>
</evidence>
<dbReference type="EMBL" id="LBYB01000005">
    <property type="protein sequence ID" value="KKR41946.1"/>
    <property type="molecule type" value="Genomic_DNA"/>
</dbReference>
<feature type="active site" description="Proton donor" evidence="8">
    <location>
        <position position="40"/>
    </location>
</feature>
<dbReference type="CDD" id="cd03108">
    <property type="entry name" value="AdSS"/>
    <property type="match status" value="1"/>
</dbReference>
<feature type="binding site" description="in other chain" evidence="8">
    <location>
        <position position="301"/>
    </location>
    <ligand>
        <name>IMP</name>
        <dbReference type="ChEBI" id="CHEBI:58053"/>
        <note>ligand shared between dimeric partners</note>
    </ligand>
</feature>
<dbReference type="GO" id="GO:0005525">
    <property type="term" value="F:GTP binding"/>
    <property type="evidence" value="ECO:0007669"/>
    <property type="project" value="UniProtKB-UniRule"/>
</dbReference>
<comment type="cofactor">
    <cofactor evidence="8">
        <name>Mg(2+)</name>
        <dbReference type="ChEBI" id="CHEBI:18420"/>
    </cofactor>
    <text evidence="8">Binds 1 Mg(2+) ion per subunit.</text>
</comment>
<dbReference type="InterPro" id="IPR042111">
    <property type="entry name" value="Adenylosuccinate_synth_dom3"/>
</dbReference>
<keyword evidence="6 8" id="KW-0460">Magnesium</keyword>
<dbReference type="SUPFAM" id="SSF52540">
    <property type="entry name" value="P-loop containing nucleoside triphosphate hydrolases"/>
    <property type="match status" value="1"/>
</dbReference>
<feature type="binding site" description="in other chain" evidence="8">
    <location>
        <position position="222"/>
    </location>
    <ligand>
        <name>IMP</name>
        <dbReference type="ChEBI" id="CHEBI:58053"/>
        <note>ligand shared between dimeric partners</note>
    </ligand>
</feature>
<comment type="function">
    <text evidence="8">Plays an important role in the de novo pathway of purine nucleotide biosynthesis. Catalyzes the first committed step in the biosynthesis of AMP from IMP.</text>
</comment>
<comment type="pathway">
    <text evidence="8 9">Purine metabolism; AMP biosynthesis via de novo pathway; AMP from IMP: step 1/2.</text>
</comment>
<name>A0A0G0QX13_9BACT</name>
<protein>
    <recommendedName>
        <fullName evidence="8 9">Adenylosuccinate synthetase</fullName>
        <shortName evidence="8">AMPSase</shortName>
        <shortName evidence="8">AdSS</shortName>
        <ecNumber evidence="8 9">6.3.4.4</ecNumber>
    </recommendedName>
    <alternativeName>
        <fullName evidence="8">IMP--aspartate ligase</fullName>
    </alternativeName>
</protein>
<feature type="binding site" evidence="8">
    <location>
        <begin position="411"/>
        <end position="413"/>
    </location>
    <ligand>
        <name>GTP</name>
        <dbReference type="ChEBI" id="CHEBI:37565"/>
    </ligand>
</feature>
<dbReference type="Gene3D" id="1.10.300.10">
    <property type="entry name" value="Adenylosuccinate Synthetase, subunit A, domain 2"/>
    <property type="match status" value="1"/>
</dbReference>
<dbReference type="PROSITE" id="PS01266">
    <property type="entry name" value="ADENYLOSUCCIN_SYN_1"/>
    <property type="match status" value="1"/>
</dbReference>
<evidence type="ECO:0000256" key="2">
    <source>
        <dbReference type="ARBA" id="ARBA00022598"/>
    </source>
</evidence>
<dbReference type="EC" id="6.3.4.4" evidence="8 9"/>
<keyword evidence="4 8" id="KW-0547">Nucleotide-binding</keyword>
<feature type="binding site" description="in other chain" evidence="8">
    <location>
        <begin position="12"/>
        <end position="15"/>
    </location>
    <ligand>
        <name>IMP</name>
        <dbReference type="ChEBI" id="CHEBI:58053"/>
        <note>ligand shared between dimeric partners</note>
    </ligand>
</feature>
<comment type="caution">
    <text evidence="10">The sequence shown here is derived from an EMBL/GenBank/DDBJ whole genome shotgun (WGS) entry which is preliminary data.</text>
</comment>
<feature type="active site" description="Proton acceptor" evidence="8">
    <location>
        <position position="12"/>
    </location>
</feature>
<dbReference type="FunFam" id="1.10.300.10:FF:000001">
    <property type="entry name" value="Adenylosuccinate synthetase"/>
    <property type="match status" value="1"/>
</dbReference>
<dbReference type="InterPro" id="IPR042109">
    <property type="entry name" value="Adenylosuccinate_synth_dom1"/>
</dbReference>
<keyword evidence="7 8" id="KW-0342">GTP-binding</keyword>
<comment type="similarity">
    <text evidence="8 9">Belongs to the adenylosuccinate synthetase family.</text>
</comment>
<keyword evidence="5 8" id="KW-0658">Purine biosynthesis</keyword>
<gene>
    <name evidence="8" type="primary">purA</name>
    <name evidence="10" type="ORF">UT77_C0005G0061</name>
</gene>
<dbReference type="PANTHER" id="PTHR11846:SF0">
    <property type="entry name" value="ADENYLOSUCCINATE SYNTHETASE"/>
    <property type="match status" value="1"/>
</dbReference>
<evidence type="ECO:0000256" key="7">
    <source>
        <dbReference type="ARBA" id="ARBA00023134"/>
    </source>
</evidence>
<comment type="caution">
    <text evidence="8">Lacks conserved residue(s) required for the propagation of feature annotation.</text>
</comment>
<keyword evidence="8" id="KW-0963">Cytoplasm</keyword>
<keyword evidence="3 8" id="KW-0479">Metal-binding</keyword>
<feature type="binding site" evidence="8">
    <location>
        <begin position="297"/>
        <end position="303"/>
    </location>
    <ligand>
        <name>substrate</name>
    </ligand>
</feature>
<evidence type="ECO:0000256" key="1">
    <source>
        <dbReference type="ARBA" id="ARBA00011738"/>
    </source>
</evidence>
<feature type="binding site" evidence="8">
    <location>
        <position position="12"/>
    </location>
    <ligand>
        <name>Mg(2+)</name>
        <dbReference type="ChEBI" id="CHEBI:18420"/>
    </ligand>
</feature>
<dbReference type="AlphaFoldDB" id="A0A0G0QX13"/>
<organism evidence="10 11">
    <name type="scientific">Candidatus Daviesbacteria bacterium GW2011_GWC2_40_12</name>
    <dbReference type="NCBI Taxonomy" id="1618431"/>
    <lineage>
        <taxon>Bacteria</taxon>
        <taxon>Candidatus Daviesiibacteriota</taxon>
    </lineage>
</organism>
<dbReference type="Pfam" id="PF00709">
    <property type="entry name" value="Adenylsucc_synt"/>
    <property type="match status" value="1"/>
</dbReference>
<comment type="subcellular location">
    <subcellularLocation>
        <location evidence="8">Cytoplasm</location>
    </subcellularLocation>
</comment>
<dbReference type="InterPro" id="IPR042110">
    <property type="entry name" value="Adenylosuccinate_synth_dom2"/>
</dbReference>
<feature type="binding site" evidence="8">
    <location>
        <position position="39"/>
    </location>
    <ligand>
        <name>Mg(2+)</name>
        <dbReference type="ChEBI" id="CHEBI:18420"/>
    </ligand>
</feature>
<dbReference type="HAMAP" id="MF_00011">
    <property type="entry name" value="Adenylosucc_synth"/>
    <property type="match status" value="1"/>
</dbReference>
<dbReference type="InterPro" id="IPR027417">
    <property type="entry name" value="P-loop_NTPase"/>
</dbReference>
<dbReference type="UniPathway" id="UPA00075">
    <property type="reaction ID" value="UER00335"/>
</dbReference>
<proteinExistence type="inferred from homology"/>
<evidence type="ECO:0000313" key="10">
    <source>
        <dbReference type="EMBL" id="KKR41946.1"/>
    </source>
</evidence>
<dbReference type="InterPro" id="IPR018220">
    <property type="entry name" value="Adenylosuccin_syn_GTP-bd"/>
</dbReference>
<reference evidence="10 11" key="1">
    <citation type="journal article" date="2015" name="Nature">
        <title>rRNA introns, odd ribosomes, and small enigmatic genomes across a large radiation of phyla.</title>
        <authorList>
            <person name="Brown C.T."/>
            <person name="Hug L.A."/>
            <person name="Thomas B.C."/>
            <person name="Sharon I."/>
            <person name="Castelle C.J."/>
            <person name="Singh A."/>
            <person name="Wilkins M.J."/>
            <person name="Williams K.H."/>
            <person name="Banfield J.F."/>
        </authorList>
    </citation>
    <scope>NUCLEOTIDE SEQUENCE [LARGE SCALE GENOMIC DNA]</scope>
</reference>
<evidence type="ECO:0000256" key="8">
    <source>
        <dbReference type="HAMAP-Rule" id="MF_00011"/>
    </source>
</evidence>
<dbReference type="SMART" id="SM00788">
    <property type="entry name" value="Adenylsucc_synt"/>
    <property type="match status" value="1"/>
</dbReference>
<evidence type="ECO:0000256" key="6">
    <source>
        <dbReference type="ARBA" id="ARBA00022842"/>
    </source>
</evidence>
<dbReference type="PATRIC" id="fig|1618431.3.peg.799"/>
<feature type="binding site" evidence="8">
    <location>
        <begin position="329"/>
        <end position="331"/>
    </location>
    <ligand>
        <name>GTP</name>
        <dbReference type="ChEBI" id="CHEBI:37565"/>
    </ligand>
</feature>
<dbReference type="GO" id="GO:0046040">
    <property type="term" value="P:IMP metabolic process"/>
    <property type="evidence" value="ECO:0007669"/>
    <property type="project" value="TreeGrafter"/>
</dbReference>
<sequence length="422" mass="46935">MVSVIIGTQWGDEGKGKIVDLLAEHADFAVRFHGGNNAGHTIVVNGKKYPLHLIPSGILNPRTKCVIANGVIVDLEVLISEIEMFTADGIKVEGRLFISDRCHLILPYHKALDIAFENARGKDKLGTTARGIGPTFADKVSYNGIRLYELKNWDLFKEKFKFQSKIKNEILKTFGVKPLNIEEELKKLSALRKKVLPFITDTYQLLQKAILEKKKILMEGAQAVMLDVDFSPYPFCTGSNTLPGAINTGAGIPIQKIGQIMGVVKAYASRVGGGPFPTELTDKLGDELREKGKEFGTTTGRPRRVGWLDLEAVKFACQISGATEIAITKIDILNNIEKIKICTGYKLNGKSTPYSSCGYEELTKLTPILKEFPGWTEDITNIKKFNDLPKHCQAYLKFIEKFLEVPIKLISTGPTREEYIKL</sequence>
<evidence type="ECO:0000256" key="5">
    <source>
        <dbReference type="ARBA" id="ARBA00022755"/>
    </source>
</evidence>